<sequence length="48" mass="5357">MRPSLCSHCTGAQIFKGGANVRECEVACKIILIFLQNPLTYTVIQYIL</sequence>
<dbReference type="EMBL" id="BK015174">
    <property type="protein sequence ID" value="DAD94169.1"/>
    <property type="molecule type" value="Genomic_DNA"/>
</dbReference>
<protein>
    <submittedName>
        <fullName evidence="1">Uncharacterized protein</fullName>
    </submittedName>
</protein>
<reference evidence="1" key="1">
    <citation type="journal article" date="2021" name="Proc. Natl. Acad. Sci. U.S.A.">
        <title>A Catalog of Tens of Thousands of Viruses from Human Metagenomes Reveals Hidden Associations with Chronic Diseases.</title>
        <authorList>
            <person name="Tisza M.J."/>
            <person name="Buck C.B."/>
        </authorList>
    </citation>
    <scope>NUCLEOTIDE SEQUENCE</scope>
    <source>
        <strain evidence="1">Cttpk5</strain>
    </source>
</reference>
<proteinExistence type="predicted"/>
<organism evidence="1">
    <name type="scientific">Siphoviridae sp. cttpk5</name>
    <dbReference type="NCBI Taxonomy" id="2826496"/>
    <lineage>
        <taxon>Viruses</taxon>
        <taxon>Duplodnaviria</taxon>
        <taxon>Heunggongvirae</taxon>
        <taxon>Uroviricota</taxon>
        <taxon>Caudoviricetes</taxon>
    </lineage>
</organism>
<accession>A0A8S5NHL8</accession>
<name>A0A8S5NHL8_9CAUD</name>
<evidence type="ECO:0000313" key="1">
    <source>
        <dbReference type="EMBL" id="DAD94169.1"/>
    </source>
</evidence>